<proteinExistence type="predicted"/>
<feature type="domain" description="ABC transmembrane type-1" evidence="7">
    <location>
        <begin position="629"/>
        <end position="897"/>
    </location>
</feature>
<organism evidence="8 9">
    <name type="scientific">Cotesia typhae</name>
    <dbReference type="NCBI Taxonomy" id="2053667"/>
    <lineage>
        <taxon>Eukaryota</taxon>
        <taxon>Metazoa</taxon>
        <taxon>Ecdysozoa</taxon>
        <taxon>Arthropoda</taxon>
        <taxon>Hexapoda</taxon>
        <taxon>Insecta</taxon>
        <taxon>Pterygota</taxon>
        <taxon>Neoptera</taxon>
        <taxon>Endopterygota</taxon>
        <taxon>Hymenoptera</taxon>
        <taxon>Apocrita</taxon>
        <taxon>Ichneumonoidea</taxon>
        <taxon>Braconidae</taxon>
        <taxon>Microgastrinae</taxon>
        <taxon>Cotesia</taxon>
    </lineage>
</organism>
<feature type="transmembrane region" description="Helical" evidence="6">
    <location>
        <begin position="35"/>
        <end position="57"/>
    </location>
</feature>
<dbReference type="InterPro" id="IPR039421">
    <property type="entry name" value="Type_1_exporter"/>
</dbReference>
<evidence type="ECO:0000256" key="5">
    <source>
        <dbReference type="ARBA" id="ARBA00023136"/>
    </source>
</evidence>
<keyword evidence="2 6" id="KW-0812">Transmembrane</keyword>
<dbReference type="CDD" id="cd18577">
    <property type="entry name" value="ABC_6TM_Pgp_ABCB1_D1_like"/>
    <property type="match status" value="1"/>
</dbReference>
<feature type="transmembrane region" description="Helical" evidence="6">
    <location>
        <begin position="105"/>
        <end position="127"/>
    </location>
</feature>
<evidence type="ECO:0000256" key="6">
    <source>
        <dbReference type="SAM" id="Phobius"/>
    </source>
</evidence>
<dbReference type="GO" id="GO:0016020">
    <property type="term" value="C:membrane"/>
    <property type="evidence" value="ECO:0007669"/>
    <property type="project" value="InterPro"/>
</dbReference>
<evidence type="ECO:0000256" key="2">
    <source>
        <dbReference type="ARBA" id="ARBA00022692"/>
    </source>
</evidence>
<feature type="transmembrane region" description="Helical" evidence="6">
    <location>
        <begin position="748"/>
        <end position="768"/>
    </location>
</feature>
<keyword evidence="1" id="KW-0813">Transport</keyword>
<feature type="transmembrane region" description="Helical" evidence="6">
    <location>
        <begin position="181"/>
        <end position="199"/>
    </location>
</feature>
<feature type="transmembrane region" description="Helical" evidence="6">
    <location>
        <begin position="871"/>
        <end position="890"/>
    </location>
</feature>
<dbReference type="PANTHER" id="PTHR43394">
    <property type="entry name" value="ATP-DEPENDENT PERMEASE MDL1, MITOCHONDRIAL"/>
    <property type="match status" value="1"/>
</dbReference>
<dbReference type="EMBL" id="JAAOIC020000001">
    <property type="protein sequence ID" value="KAG8042712.1"/>
    <property type="molecule type" value="Genomic_DNA"/>
</dbReference>
<keyword evidence="3" id="KW-0677">Repeat</keyword>
<accession>A0A8J5RAG0</accession>
<feature type="transmembrane region" description="Helical" evidence="6">
    <location>
        <begin position="283"/>
        <end position="306"/>
    </location>
</feature>
<evidence type="ECO:0000313" key="8">
    <source>
        <dbReference type="EMBL" id="KAG8042712.1"/>
    </source>
</evidence>
<feature type="transmembrane region" description="Helical" evidence="6">
    <location>
        <begin position="625"/>
        <end position="648"/>
    </location>
</feature>
<protein>
    <recommendedName>
        <fullName evidence="7">ABC transmembrane type-1 domain-containing protein</fullName>
    </recommendedName>
</protein>
<keyword evidence="9" id="KW-1185">Reference proteome</keyword>
<evidence type="ECO:0000256" key="3">
    <source>
        <dbReference type="ARBA" id="ARBA00022737"/>
    </source>
</evidence>
<feature type="transmembrane region" description="Helical" evidence="6">
    <location>
        <begin position="668"/>
        <end position="688"/>
    </location>
</feature>
<sequence>MDTSKTNVNNSEYFDPIQCTLPQFSFASCRDISQIILGLISAILSGICTPGIIILYANLAEVFLQYEIAVTMSSSNDTTRIPVGLRKISEEEITPGELAAQALTFSISSAILGLAQLVFTAIFIGCFNNAALNQVCRAKNIQFKSLLQQNISWISQQDPEELALNSIRNIGYLQTGLDEKVGNFIATLSTITSCTLVAMYYGYQLAGTLIAVVPLIAAIIVITRRVNNCIKKREAHHYRAAQAMVRQTLNHMRCVCAYSKEEYEINKYISHLMPVEQCDVIKGTILSITGATLWIIIYGMYGFAFWQGVQFLRINKSYSVASLIIVSFTTHIAVFYIFQIPLYVNFMWKATIAARKILVMSKRTLKIGGAEPTDADSRIIVFNNVTFRYSLTGQAISYNGMNIEDIDLSWLRKQIGFAQQCPVLFGTTIMESITCLTTCKSLECVHEVAEIVGMHSLISELPLEYNTPLTWDLQVDQRQRLALARVLYRKPEVLMMDDSLILEKVDKILYLTDGRIEEFNSVGQMVQANPEVDSLIIEKDRTVDNFEVETMAKCRDKQPSCPPVFPRTSSFFGRSYQQLLRSGLVQIGRSGAFLQVPTVSTFTLESRTVVFKNLIKFLLRDKRRWLQLLFAGLASVILGLNAPMYTVLYGETLSLVALFDTSELLKRYKFFTTMFFAAGFVASFCKIVQDSMLSFVDSKLTTRIRRETFRKILQKNMEWFDTEARTICEIVGVLRKPPEAQQGCARRLVFLIETLASVTVSIILSMFYNWKLGLATLFLTPMTLFMLQFNKQLMIIEATRNAEAIAALNLESKFIDLDDDADNLITSNQNNVKLQAFIYGCCVALPQFAYSVAVFYGGYMLNRNEIDSTTVFKVAEAIILGTLLVGHLVLPMESMSQEMNLSSNFVDILDDSKEEKSGIGLPDLQGKITFQQVSFVHSYYAAIPKLYETNLYIKPGELVAFVGRLHSGVSIPIQLLLGFYKITSGDIFFDDQQLNDVNVKELRRQMGLVEGEPRFFNDSIAYNISYGGNRKMLASEIIATAKKRLEEIISSVAVGRTCIASTHDPLSATRIFSRIIFINRGNISESGTHEELIKANGLYARFWREERNRLSS</sequence>
<dbReference type="AlphaFoldDB" id="A0A8J5RAG0"/>
<comment type="caution">
    <text evidence="8">The sequence shown here is derived from an EMBL/GenBank/DDBJ whole genome shotgun (WGS) entry which is preliminary data.</text>
</comment>
<evidence type="ECO:0000256" key="4">
    <source>
        <dbReference type="ARBA" id="ARBA00022989"/>
    </source>
</evidence>
<dbReference type="InterPro" id="IPR011527">
    <property type="entry name" value="ABC1_TM_dom"/>
</dbReference>
<feature type="transmembrane region" description="Helical" evidence="6">
    <location>
        <begin position="836"/>
        <end position="859"/>
    </location>
</feature>
<dbReference type="PROSITE" id="PS50929">
    <property type="entry name" value="ABC_TM1F"/>
    <property type="match status" value="2"/>
</dbReference>
<dbReference type="Pfam" id="PF00664">
    <property type="entry name" value="ABC_membrane"/>
    <property type="match status" value="2"/>
</dbReference>
<feature type="domain" description="ABC transmembrane type-1" evidence="7">
    <location>
        <begin position="36"/>
        <end position="341"/>
    </location>
</feature>
<keyword evidence="5 6" id="KW-0472">Membrane</keyword>
<keyword evidence="4 6" id="KW-1133">Transmembrane helix</keyword>
<reference evidence="8" key="1">
    <citation type="submission" date="2020-03" db="EMBL/GenBank/DDBJ databases">
        <authorList>
            <person name="Chebbi M.A."/>
            <person name="Drezen J.M."/>
        </authorList>
    </citation>
    <scope>NUCLEOTIDE SEQUENCE</scope>
    <source>
        <tissue evidence="8">Whole body</tissue>
    </source>
</reference>
<dbReference type="PROSITE" id="PS51257">
    <property type="entry name" value="PROKAR_LIPOPROTEIN"/>
    <property type="match status" value="1"/>
</dbReference>
<reference evidence="8" key="2">
    <citation type="submission" date="2021-04" db="EMBL/GenBank/DDBJ databases">
        <title>Genome-wide patterns of bracovirus chromosomal integration into multiple host tissues during parasitism.</title>
        <authorList>
            <person name="Chebbi M.A.C."/>
        </authorList>
    </citation>
    <scope>NUCLEOTIDE SEQUENCE</scope>
    <source>
        <tissue evidence="8">Whole body</tissue>
    </source>
</reference>
<dbReference type="InterPro" id="IPR003439">
    <property type="entry name" value="ABC_transporter-like_ATP-bd"/>
</dbReference>
<name>A0A8J5RAG0_9HYME</name>
<gene>
    <name evidence="8" type="ORF">G9C98_005352</name>
</gene>
<dbReference type="GO" id="GO:0016887">
    <property type="term" value="F:ATP hydrolysis activity"/>
    <property type="evidence" value="ECO:0007669"/>
    <property type="project" value="InterPro"/>
</dbReference>
<dbReference type="OrthoDB" id="6500128at2759"/>
<feature type="transmembrane region" description="Helical" evidence="6">
    <location>
        <begin position="205"/>
        <end position="223"/>
    </location>
</feature>
<feature type="transmembrane region" description="Helical" evidence="6">
    <location>
        <begin position="318"/>
        <end position="338"/>
    </location>
</feature>
<dbReference type="Pfam" id="PF00005">
    <property type="entry name" value="ABC_tran"/>
    <property type="match status" value="2"/>
</dbReference>
<dbReference type="PANTHER" id="PTHR43394:SF11">
    <property type="entry name" value="ATP-BINDING CASSETTE TRANSPORTER"/>
    <property type="match status" value="1"/>
</dbReference>
<evidence type="ECO:0000256" key="1">
    <source>
        <dbReference type="ARBA" id="ARBA00022448"/>
    </source>
</evidence>
<dbReference type="GO" id="GO:0140359">
    <property type="term" value="F:ABC-type transporter activity"/>
    <property type="evidence" value="ECO:0007669"/>
    <property type="project" value="InterPro"/>
</dbReference>
<dbReference type="Proteomes" id="UP000729913">
    <property type="component" value="Unassembled WGS sequence"/>
</dbReference>
<evidence type="ECO:0000259" key="7">
    <source>
        <dbReference type="PROSITE" id="PS50929"/>
    </source>
</evidence>
<evidence type="ECO:0000313" key="9">
    <source>
        <dbReference type="Proteomes" id="UP000729913"/>
    </source>
</evidence>
<dbReference type="GO" id="GO:0005524">
    <property type="term" value="F:ATP binding"/>
    <property type="evidence" value="ECO:0007669"/>
    <property type="project" value="InterPro"/>
</dbReference>